<dbReference type="Pfam" id="PF10431">
    <property type="entry name" value="ClpB_D2-small"/>
    <property type="match status" value="1"/>
</dbReference>
<evidence type="ECO:0000313" key="8">
    <source>
        <dbReference type="Proteomes" id="UP000053467"/>
    </source>
</evidence>
<dbReference type="Proteomes" id="UP000053467">
    <property type="component" value="Unassembled WGS sequence"/>
</dbReference>
<dbReference type="SUPFAM" id="SSF52540">
    <property type="entry name" value="P-loop containing nucleoside triphosphate hydrolases"/>
    <property type="match status" value="1"/>
</dbReference>
<proteinExistence type="inferred from homology"/>
<dbReference type="NCBIfam" id="NF003544">
    <property type="entry name" value="PRK05201.1"/>
    <property type="match status" value="1"/>
</dbReference>
<keyword evidence="4" id="KW-0143">Chaperone</keyword>
<reference evidence="8" key="1">
    <citation type="journal article" date="2015" name="MBio">
        <title>Genome-Resolved Metagenomic Analysis Reveals Roles for Candidate Phyla and Other Microbial Community Members in Biogeochemical Transformations in Oil Reservoirs.</title>
        <authorList>
            <person name="Hu P."/>
            <person name="Tom L."/>
            <person name="Singh A."/>
            <person name="Thomas B.C."/>
            <person name="Baker B.J."/>
            <person name="Piceno Y.M."/>
            <person name="Andersen G.L."/>
            <person name="Banfield J.F."/>
        </authorList>
    </citation>
    <scope>NUCLEOTIDE SEQUENCE [LARGE SCALE GENOMIC DNA]</scope>
</reference>
<dbReference type="InterPro" id="IPR050052">
    <property type="entry name" value="ATP-dep_Clp_protease_ClpX"/>
</dbReference>
<keyword evidence="7" id="KW-0378">Hydrolase</keyword>
<dbReference type="InterPro" id="IPR004491">
    <property type="entry name" value="HslU"/>
</dbReference>
<evidence type="ECO:0000256" key="1">
    <source>
        <dbReference type="ARBA" id="ARBA00009771"/>
    </source>
</evidence>
<keyword evidence="7" id="KW-0645">Protease</keyword>
<dbReference type="InterPro" id="IPR027417">
    <property type="entry name" value="P-loop_NTPase"/>
</dbReference>
<dbReference type="NCBIfam" id="TIGR00390">
    <property type="entry name" value="hslU"/>
    <property type="match status" value="1"/>
</dbReference>
<evidence type="ECO:0000256" key="3">
    <source>
        <dbReference type="ARBA" id="ARBA00022840"/>
    </source>
</evidence>
<dbReference type="PANTHER" id="PTHR48102:SF3">
    <property type="entry name" value="ATP-DEPENDENT PROTEASE ATPASE SUBUNIT HSLU"/>
    <property type="match status" value="1"/>
</dbReference>
<dbReference type="PANTHER" id="PTHR48102">
    <property type="entry name" value="ATP-DEPENDENT CLP PROTEASE ATP-BINDING SUBUNIT CLPX-LIKE, MITOCHONDRIAL-RELATED"/>
    <property type="match status" value="1"/>
</dbReference>
<name>A0A101I1U2_UNCT6</name>
<feature type="domain" description="AAA+ ATPase" evidence="5">
    <location>
        <begin position="52"/>
        <end position="330"/>
    </location>
</feature>
<dbReference type="AlphaFoldDB" id="A0A101I1U2"/>
<comment type="similarity">
    <text evidence="1">Belongs to the ClpX chaperone family. HslU subfamily.</text>
</comment>
<dbReference type="GO" id="GO:0051603">
    <property type="term" value="P:proteolysis involved in protein catabolic process"/>
    <property type="evidence" value="ECO:0007669"/>
    <property type="project" value="TreeGrafter"/>
</dbReference>
<dbReference type="Gene3D" id="3.40.50.300">
    <property type="entry name" value="P-loop containing nucleotide triphosphate hydrolases"/>
    <property type="match status" value="2"/>
</dbReference>
<dbReference type="SMART" id="SM00382">
    <property type="entry name" value="AAA"/>
    <property type="match status" value="1"/>
</dbReference>
<dbReference type="EMBL" id="LGGX01000004">
    <property type="protein sequence ID" value="KUK87456.1"/>
    <property type="molecule type" value="Genomic_DNA"/>
</dbReference>
<evidence type="ECO:0000259" key="6">
    <source>
        <dbReference type="SMART" id="SM01086"/>
    </source>
</evidence>
<accession>A0A101I1U2</accession>
<comment type="caution">
    <text evidence="7">The sequence shown here is derived from an EMBL/GenBank/DDBJ whole genome shotgun (WGS) entry which is preliminary data.</text>
</comment>
<keyword evidence="2" id="KW-0547">Nucleotide-binding</keyword>
<sequence>MNKEMELDPKDIVNELDKYIVGQNEAKKQVAIAVRNRIRRKLVDEKLREDIFLSNIIMIGPTGVGKTEIARRLSMILKAPFIKVEATKFTEIGYVGKDVESIIRDLMNIGYDMVFKEMYSQLENEVSQNVENEILSIIFPGFESYEESSKKKFQQMYRDGIMDDREIEISVLENDRPMFDIFAVPGLDSLESFQEFIKDLSPKRTKRKKVKVKNAKEIVKEREINKKIDRDKLIDLAKDRVENFGIVFIDEIDKIIATDKGSGIDVSRSGVQRDLLPIVEGTTVMTKYGSVKTGHILFIAAGAFSNTSVSDLMPELQGRFPVRVELDRLEKDDFVRILKEPRNSILKQYRNLLKVDGLDLEFSDDAIELISSISEEYNQKLEDIGARRLRTIVNKVLEDIMFKGKDYTPKNIVIDANFVKSKIKEISITGDRKKYIL</sequence>
<evidence type="ECO:0000313" key="7">
    <source>
        <dbReference type="EMBL" id="KUK87456.1"/>
    </source>
</evidence>
<dbReference type="SMART" id="SM01086">
    <property type="entry name" value="ClpB_D2-small"/>
    <property type="match status" value="1"/>
</dbReference>
<keyword evidence="3" id="KW-0067">ATP-binding</keyword>
<dbReference type="Gene3D" id="1.10.8.60">
    <property type="match status" value="1"/>
</dbReference>
<dbReference type="InterPro" id="IPR003593">
    <property type="entry name" value="AAA+_ATPase"/>
</dbReference>
<evidence type="ECO:0000259" key="5">
    <source>
        <dbReference type="SMART" id="SM00382"/>
    </source>
</evidence>
<protein>
    <submittedName>
        <fullName evidence="7">ATP-dependent protease ATPase subunit HslU</fullName>
    </submittedName>
</protein>
<organism evidence="7 8">
    <name type="scientific">candidate division TA06 bacterium 34_109</name>
    <dbReference type="NCBI Taxonomy" id="1635277"/>
    <lineage>
        <taxon>Bacteria</taxon>
        <taxon>Bacteria division TA06</taxon>
    </lineage>
</organism>
<evidence type="ECO:0000256" key="2">
    <source>
        <dbReference type="ARBA" id="ARBA00022741"/>
    </source>
</evidence>
<gene>
    <name evidence="7" type="ORF">XE03_0623</name>
</gene>
<dbReference type="GO" id="GO:0009376">
    <property type="term" value="C:HslUV protease complex"/>
    <property type="evidence" value="ECO:0007669"/>
    <property type="project" value="InterPro"/>
</dbReference>
<dbReference type="GO" id="GO:0016887">
    <property type="term" value="F:ATP hydrolysis activity"/>
    <property type="evidence" value="ECO:0007669"/>
    <property type="project" value="InterPro"/>
</dbReference>
<feature type="domain" description="Clp ATPase C-terminal" evidence="6">
    <location>
        <begin position="329"/>
        <end position="428"/>
    </location>
</feature>
<dbReference type="InterPro" id="IPR003959">
    <property type="entry name" value="ATPase_AAA_core"/>
</dbReference>
<dbReference type="Pfam" id="PF07724">
    <property type="entry name" value="AAA_2"/>
    <property type="match status" value="1"/>
</dbReference>
<dbReference type="PATRIC" id="fig|1635277.3.peg.1627"/>
<dbReference type="Gene3D" id="1.10.8.10">
    <property type="entry name" value="DNA helicase RuvA subunit, C-terminal domain"/>
    <property type="match status" value="1"/>
</dbReference>
<evidence type="ECO:0000256" key="4">
    <source>
        <dbReference type="ARBA" id="ARBA00023186"/>
    </source>
</evidence>
<dbReference type="GO" id="GO:0005524">
    <property type="term" value="F:ATP binding"/>
    <property type="evidence" value="ECO:0007669"/>
    <property type="project" value="UniProtKB-KW"/>
</dbReference>
<dbReference type="GO" id="GO:0008233">
    <property type="term" value="F:peptidase activity"/>
    <property type="evidence" value="ECO:0007669"/>
    <property type="project" value="UniProtKB-KW"/>
</dbReference>
<dbReference type="Pfam" id="PF00004">
    <property type="entry name" value="AAA"/>
    <property type="match status" value="1"/>
</dbReference>
<dbReference type="InterPro" id="IPR019489">
    <property type="entry name" value="Clp_ATPase_C"/>
</dbReference>